<reference evidence="1 2" key="2">
    <citation type="submission" date="2013-09" db="EMBL/GenBank/DDBJ databases">
        <title>Whole genome comparison of six Crocosphaera watsonii strains with differing phenotypes.</title>
        <authorList>
            <person name="Bench S.R."/>
            <person name="Heller P."/>
            <person name="Frank I."/>
            <person name="Arciniega M."/>
            <person name="Shilova I.N."/>
            <person name="Zehr J.P."/>
        </authorList>
    </citation>
    <scope>NUCLEOTIDE SEQUENCE [LARGE SCALE GENOMIC DNA]</scope>
    <source>
        <strain evidence="1 2">WH 0401</strain>
    </source>
</reference>
<accession>T2J566</accession>
<sequence length="40" mass="4595">MILTATICVDNLPRVYPADKSVREQQYLNTLNCYPIIIPD</sequence>
<proteinExistence type="predicted"/>
<comment type="caution">
    <text evidence="1">The sequence shown here is derived from an EMBL/GenBank/DDBJ whole genome shotgun (WGS) entry which is preliminary data.</text>
</comment>
<dbReference type="EMBL" id="CAQM01000130">
    <property type="protein sequence ID" value="CCQ60330.1"/>
    <property type="molecule type" value="Genomic_DNA"/>
</dbReference>
<name>T2J566_CROWT</name>
<gene>
    <name evidence="1" type="ORF">CWATWH0401_4491</name>
</gene>
<protein>
    <submittedName>
        <fullName evidence="1">Uncharacterized protein</fullName>
    </submittedName>
</protein>
<evidence type="ECO:0000313" key="1">
    <source>
        <dbReference type="EMBL" id="CCQ60330.1"/>
    </source>
</evidence>
<reference evidence="1 2" key="1">
    <citation type="submission" date="2013-01" db="EMBL/GenBank/DDBJ databases">
        <authorList>
            <person name="Bench S."/>
        </authorList>
    </citation>
    <scope>NUCLEOTIDE SEQUENCE [LARGE SCALE GENOMIC DNA]</scope>
    <source>
        <strain evidence="1 2">WH 0401</strain>
    </source>
</reference>
<evidence type="ECO:0000313" key="2">
    <source>
        <dbReference type="Proteomes" id="UP000018198"/>
    </source>
</evidence>
<dbReference type="AlphaFoldDB" id="T2J566"/>
<dbReference type="Proteomes" id="UP000018198">
    <property type="component" value="Unassembled WGS sequence"/>
</dbReference>
<organism evidence="1 2">
    <name type="scientific">Crocosphaera watsonii WH 0401</name>
    <dbReference type="NCBI Taxonomy" id="555881"/>
    <lineage>
        <taxon>Bacteria</taxon>
        <taxon>Bacillati</taxon>
        <taxon>Cyanobacteriota</taxon>
        <taxon>Cyanophyceae</taxon>
        <taxon>Oscillatoriophycideae</taxon>
        <taxon>Chroococcales</taxon>
        <taxon>Aphanothecaceae</taxon>
        <taxon>Crocosphaera</taxon>
    </lineage>
</organism>